<sequence length="257" mass="27773">MATTEPTTTTSAAYTGSGSEDDTASPLPKTSHPSSKSDRSRPTIDTSVPRHVGLPILSPTDANLSRTMCQLTSILMAILLIAVAIPLTPLAWIFVPSGQTPNLAIMIADHLLASTIFVLIVTLELCLASLEEPVEMDVVPGARYVAGLVGRWMSSRERRTVTRDGHILPTHNTVGYCGHSGSHKDNGKGAGWWQRTWTWRPQYYPWLSIVKSCAMYFALFNGDAIVRESVALGVVVVAWCLGWPAARALGVGEVFKG</sequence>
<protein>
    <submittedName>
        <fullName evidence="3">Uncharacterized protein</fullName>
    </submittedName>
</protein>
<feature type="transmembrane region" description="Helical" evidence="2">
    <location>
        <begin position="74"/>
        <end position="95"/>
    </location>
</feature>
<keyword evidence="2" id="KW-0812">Transmembrane</keyword>
<gene>
    <name evidence="3" type="ORF">B0T15DRAFT_175085</name>
</gene>
<dbReference type="RefSeq" id="XP_062723156.1">
    <property type="nucleotide sequence ID" value="XM_062862248.1"/>
</dbReference>
<keyword evidence="4" id="KW-1185">Reference proteome</keyword>
<feature type="compositionally biased region" description="Low complexity" evidence="1">
    <location>
        <begin position="1"/>
        <end position="18"/>
    </location>
</feature>
<evidence type="ECO:0000256" key="1">
    <source>
        <dbReference type="SAM" id="MobiDB-lite"/>
    </source>
</evidence>
<dbReference type="EMBL" id="JAUDZG010000003">
    <property type="protein sequence ID" value="KAK3307376.1"/>
    <property type="molecule type" value="Genomic_DNA"/>
</dbReference>
<comment type="caution">
    <text evidence="3">The sequence shown here is derived from an EMBL/GenBank/DDBJ whole genome shotgun (WGS) entry which is preliminary data.</text>
</comment>
<dbReference type="GeneID" id="87881077"/>
<evidence type="ECO:0000313" key="3">
    <source>
        <dbReference type="EMBL" id="KAK3307376.1"/>
    </source>
</evidence>
<organism evidence="3 4">
    <name type="scientific">Chaetomium strumarium</name>
    <dbReference type="NCBI Taxonomy" id="1170767"/>
    <lineage>
        <taxon>Eukaryota</taxon>
        <taxon>Fungi</taxon>
        <taxon>Dikarya</taxon>
        <taxon>Ascomycota</taxon>
        <taxon>Pezizomycotina</taxon>
        <taxon>Sordariomycetes</taxon>
        <taxon>Sordariomycetidae</taxon>
        <taxon>Sordariales</taxon>
        <taxon>Chaetomiaceae</taxon>
        <taxon>Chaetomium</taxon>
    </lineage>
</organism>
<accession>A0AAJ0GWD6</accession>
<feature type="transmembrane region" description="Helical" evidence="2">
    <location>
        <begin position="107"/>
        <end position="130"/>
    </location>
</feature>
<dbReference type="Proteomes" id="UP001273166">
    <property type="component" value="Unassembled WGS sequence"/>
</dbReference>
<evidence type="ECO:0000256" key="2">
    <source>
        <dbReference type="SAM" id="Phobius"/>
    </source>
</evidence>
<keyword evidence="2" id="KW-1133">Transmembrane helix</keyword>
<reference evidence="3" key="2">
    <citation type="submission" date="2023-06" db="EMBL/GenBank/DDBJ databases">
        <authorList>
            <consortium name="Lawrence Berkeley National Laboratory"/>
            <person name="Mondo S.J."/>
            <person name="Hensen N."/>
            <person name="Bonometti L."/>
            <person name="Westerberg I."/>
            <person name="Brannstrom I.O."/>
            <person name="Guillou S."/>
            <person name="Cros-Aarteil S."/>
            <person name="Calhoun S."/>
            <person name="Haridas S."/>
            <person name="Kuo A."/>
            <person name="Pangilinan J."/>
            <person name="Riley R."/>
            <person name="Labutti K."/>
            <person name="Andreopoulos B."/>
            <person name="Lipzen A."/>
            <person name="Chen C."/>
            <person name="Yanf M."/>
            <person name="Daum C."/>
            <person name="Ng V."/>
            <person name="Clum A."/>
            <person name="Steindorff A."/>
            <person name="Ohm R."/>
            <person name="Martin F."/>
            <person name="Silar P."/>
            <person name="Natvig D."/>
            <person name="Lalanne C."/>
            <person name="Gautier V."/>
            <person name="Ament-Velasquez S.L."/>
            <person name="Kruys A."/>
            <person name="Hutchinson M.I."/>
            <person name="Powell A.J."/>
            <person name="Barry K."/>
            <person name="Miller A.N."/>
            <person name="Grigoriev I.V."/>
            <person name="Debuchy R."/>
            <person name="Gladieux P."/>
            <person name="Thoren M.H."/>
            <person name="Johannesson H."/>
        </authorList>
    </citation>
    <scope>NUCLEOTIDE SEQUENCE</scope>
    <source>
        <strain evidence="3">CBS 333.67</strain>
    </source>
</reference>
<feature type="transmembrane region" description="Helical" evidence="2">
    <location>
        <begin position="229"/>
        <end position="246"/>
    </location>
</feature>
<reference evidence="3" key="1">
    <citation type="journal article" date="2023" name="Mol. Phylogenet. Evol.">
        <title>Genome-scale phylogeny and comparative genomics of the fungal order Sordariales.</title>
        <authorList>
            <person name="Hensen N."/>
            <person name="Bonometti L."/>
            <person name="Westerberg I."/>
            <person name="Brannstrom I.O."/>
            <person name="Guillou S."/>
            <person name="Cros-Aarteil S."/>
            <person name="Calhoun S."/>
            <person name="Haridas S."/>
            <person name="Kuo A."/>
            <person name="Mondo S."/>
            <person name="Pangilinan J."/>
            <person name="Riley R."/>
            <person name="LaButti K."/>
            <person name="Andreopoulos B."/>
            <person name="Lipzen A."/>
            <person name="Chen C."/>
            <person name="Yan M."/>
            <person name="Daum C."/>
            <person name="Ng V."/>
            <person name="Clum A."/>
            <person name="Steindorff A."/>
            <person name="Ohm R.A."/>
            <person name="Martin F."/>
            <person name="Silar P."/>
            <person name="Natvig D.O."/>
            <person name="Lalanne C."/>
            <person name="Gautier V."/>
            <person name="Ament-Velasquez S.L."/>
            <person name="Kruys A."/>
            <person name="Hutchinson M.I."/>
            <person name="Powell A.J."/>
            <person name="Barry K."/>
            <person name="Miller A.N."/>
            <person name="Grigoriev I.V."/>
            <person name="Debuchy R."/>
            <person name="Gladieux P."/>
            <person name="Hiltunen Thoren M."/>
            <person name="Johannesson H."/>
        </authorList>
    </citation>
    <scope>NUCLEOTIDE SEQUENCE</scope>
    <source>
        <strain evidence="3">CBS 333.67</strain>
    </source>
</reference>
<evidence type="ECO:0000313" key="4">
    <source>
        <dbReference type="Proteomes" id="UP001273166"/>
    </source>
</evidence>
<feature type="region of interest" description="Disordered" evidence="1">
    <location>
        <begin position="1"/>
        <end position="52"/>
    </location>
</feature>
<keyword evidence="2" id="KW-0472">Membrane</keyword>
<dbReference type="AlphaFoldDB" id="A0AAJ0GWD6"/>
<proteinExistence type="predicted"/>
<name>A0AAJ0GWD6_9PEZI</name>